<dbReference type="Pfam" id="PF00392">
    <property type="entry name" value="GntR"/>
    <property type="match status" value="1"/>
</dbReference>
<dbReference type="RefSeq" id="WP_061995383.1">
    <property type="nucleotide sequence ID" value="NZ_JAAGPU010000025.1"/>
</dbReference>
<sequence>MNIVVDKKCGIPLYIQVKKQIMDLVKEGTLKVGNKMPTERELSQELKVSRNTISTAYKQLENSGVLKSIQGKGTFVAEEVISWKDEEIKNKLIKFVDLALEEALEIGVEAEDFLEIVIERVKEKKELMKKVTAIFVECNIEQSRMFSKQLSENSNMNVIPLTVSELNEMSEKTKKIVNGSEVIIATFNHVNEVKNAIKEINREVLGVAINPKLESIVKIARHPYETSFAFICISQEMIFKMKAALDDSGLADLNVQYFNELEVDKLKKIVEKFDVLIVTPGRVKDISILNIHNKEIIEFSYSLDSGSVKALKSKLIEIKYKQNTNHN</sequence>
<accession>A0A6M0H4P7</accession>
<dbReference type="SMART" id="SM00345">
    <property type="entry name" value="HTH_GNTR"/>
    <property type="match status" value="1"/>
</dbReference>
<dbReference type="AlphaFoldDB" id="A0A6M0H4P7"/>
<dbReference type="InterPro" id="IPR000524">
    <property type="entry name" value="Tscrpt_reg_HTH_GntR"/>
</dbReference>
<dbReference type="InterPro" id="IPR036390">
    <property type="entry name" value="WH_DNA-bd_sf"/>
</dbReference>
<dbReference type="PANTHER" id="PTHR38445:SF9">
    <property type="entry name" value="HTH-TYPE TRANSCRIPTIONAL REPRESSOR YTRA"/>
    <property type="match status" value="1"/>
</dbReference>
<protein>
    <submittedName>
        <fullName evidence="5">Winged helix-turn-helix transcriptional regulator</fullName>
    </submittedName>
</protein>
<reference evidence="5 6" key="1">
    <citation type="submission" date="2020-02" db="EMBL/GenBank/DDBJ databases">
        <title>Genome assembly of a novel Clostridium senegalense strain.</title>
        <authorList>
            <person name="Gupta T.B."/>
            <person name="Jauregui R."/>
            <person name="Maclean P."/>
            <person name="Nawarathana A."/>
            <person name="Brightwell G."/>
        </authorList>
    </citation>
    <scope>NUCLEOTIDE SEQUENCE [LARGE SCALE GENOMIC DNA]</scope>
    <source>
        <strain evidence="5 6">AGRFS4</strain>
    </source>
</reference>
<feature type="domain" description="HTH gntR-type" evidence="4">
    <location>
        <begin position="11"/>
        <end position="79"/>
    </location>
</feature>
<evidence type="ECO:0000256" key="1">
    <source>
        <dbReference type="ARBA" id="ARBA00023015"/>
    </source>
</evidence>
<evidence type="ECO:0000313" key="5">
    <source>
        <dbReference type="EMBL" id="NEU05716.1"/>
    </source>
</evidence>
<keyword evidence="3" id="KW-0804">Transcription</keyword>
<dbReference type="PRINTS" id="PR00035">
    <property type="entry name" value="HTHGNTR"/>
</dbReference>
<dbReference type="EMBL" id="JAAGPU010000025">
    <property type="protein sequence ID" value="NEU05716.1"/>
    <property type="molecule type" value="Genomic_DNA"/>
</dbReference>
<comment type="caution">
    <text evidence="5">The sequence shown here is derived from an EMBL/GenBank/DDBJ whole genome shotgun (WGS) entry which is preliminary data.</text>
</comment>
<evidence type="ECO:0000259" key="4">
    <source>
        <dbReference type="PROSITE" id="PS50949"/>
    </source>
</evidence>
<keyword evidence="2" id="KW-0238">DNA-binding</keyword>
<organism evidence="5 6">
    <name type="scientific">Clostridium senegalense</name>
    <dbReference type="NCBI Taxonomy" id="1465809"/>
    <lineage>
        <taxon>Bacteria</taxon>
        <taxon>Bacillati</taxon>
        <taxon>Bacillota</taxon>
        <taxon>Clostridia</taxon>
        <taxon>Eubacteriales</taxon>
        <taxon>Clostridiaceae</taxon>
        <taxon>Clostridium</taxon>
    </lineage>
</organism>
<dbReference type="GO" id="GO:0003700">
    <property type="term" value="F:DNA-binding transcription factor activity"/>
    <property type="evidence" value="ECO:0007669"/>
    <property type="project" value="InterPro"/>
</dbReference>
<evidence type="ECO:0000256" key="3">
    <source>
        <dbReference type="ARBA" id="ARBA00023163"/>
    </source>
</evidence>
<proteinExistence type="predicted"/>
<gene>
    <name evidence="5" type="ORF">G3M99_12835</name>
</gene>
<dbReference type="PROSITE" id="PS50949">
    <property type="entry name" value="HTH_GNTR"/>
    <property type="match status" value="1"/>
</dbReference>
<dbReference type="Gene3D" id="1.10.10.10">
    <property type="entry name" value="Winged helix-like DNA-binding domain superfamily/Winged helix DNA-binding domain"/>
    <property type="match status" value="1"/>
</dbReference>
<dbReference type="PANTHER" id="PTHR38445">
    <property type="entry name" value="HTH-TYPE TRANSCRIPTIONAL REPRESSOR YTRA"/>
    <property type="match status" value="1"/>
</dbReference>
<dbReference type="Proteomes" id="UP000481872">
    <property type="component" value="Unassembled WGS sequence"/>
</dbReference>
<dbReference type="InterPro" id="IPR036388">
    <property type="entry name" value="WH-like_DNA-bd_sf"/>
</dbReference>
<dbReference type="GO" id="GO:0003677">
    <property type="term" value="F:DNA binding"/>
    <property type="evidence" value="ECO:0007669"/>
    <property type="project" value="UniProtKB-KW"/>
</dbReference>
<evidence type="ECO:0000313" key="6">
    <source>
        <dbReference type="Proteomes" id="UP000481872"/>
    </source>
</evidence>
<evidence type="ECO:0000256" key="2">
    <source>
        <dbReference type="ARBA" id="ARBA00023125"/>
    </source>
</evidence>
<name>A0A6M0H4P7_9CLOT</name>
<keyword evidence="6" id="KW-1185">Reference proteome</keyword>
<dbReference type="SUPFAM" id="SSF46785">
    <property type="entry name" value="Winged helix' DNA-binding domain"/>
    <property type="match status" value="1"/>
</dbReference>
<dbReference type="CDD" id="cd07377">
    <property type="entry name" value="WHTH_GntR"/>
    <property type="match status" value="1"/>
</dbReference>
<keyword evidence="1" id="KW-0805">Transcription regulation</keyword>